<dbReference type="Proteomes" id="UP000029448">
    <property type="component" value="Unassembled WGS sequence"/>
</dbReference>
<dbReference type="PATRIC" id="fig|104102.7.peg.728"/>
<evidence type="ECO:0000313" key="1">
    <source>
        <dbReference type="EMBL" id="KGB25537.1"/>
    </source>
</evidence>
<evidence type="ECO:0008006" key="3">
    <source>
        <dbReference type="Google" id="ProtNLM"/>
    </source>
</evidence>
<organism evidence="1 2">
    <name type="scientific">Acetobacter tropicalis</name>
    <dbReference type="NCBI Taxonomy" id="104102"/>
    <lineage>
        <taxon>Bacteria</taxon>
        <taxon>Pseudomonadati</taxon>
        <taxon>Pseudomonadota</taxon>
        <taxon>Alphaproteobacteria</taxon>
        <taxon>Acetobacterales</taxon>
        <taxon>Acetobacteraceae</taxon>
        <taxon>Acetobacter</taxon>
    </lineage>
</organism>
<sequence length="39" mass="4224">MLEHDLVPTLSLGDIVALDNLPAHKVAGARKAIERMGDR</sequence>
<gene>
    <name evidence="1" type="ORF">AtDm6_0732</name>
</gene>
<reference evidence="1 2" key="1">
    <citation type="submission" date="2014-06" db="EMBL/GenBank/DDBJ databases">
        <title>Functional and comparative genomic analyses of the Drosophila gut microbiota identify candidate symbiosis factors.</title>
        <authorList>
            <person name="Newell P.D."/>
            <person name="Chaston J.M."/>
            <person name="Douglas A.E."/>
        </authorList>
    </citation>
    <scope>NUCLEOTIDE SEQUENCE [LARGE SCALE GENOMIC DNA]</scope>
    <source>
        <strain evidence="1 2">DmCS_006</strain>
    </source>
</reference>
<comment type="caution">
    <text evidence="1">The sequence shown here is derived from an EMBL/GenBank/DDBJ whole genome shotgun (WGS) entry which is preliminary data.</text>
</comment>
<name>A0A094YVS3_9PROT</name>
<accession>A0A094YVS3</accession>
<evidence type="ECO:0000313" key="2">
    <source>
        <dbReference type="Proteomes" id="UP000029448"/>
    </source>
</evidence>
<keyword evidence="2" id="KW-1185">Reference proteome</keyword>
<proteinExistence type="predicted"/>
<dbReference type="AlphaFoldDB" id="A0A094YVS3"/>
<protein>
    <recommendedName>
        <fullName evidence="3">Mobile element protein</fullName>
    </recommendedName>
</protein>
<dbReference type="EMBL" id="JOKM01000018">
    <property type="protein sequence ID" value="KGB25537.1"/>
    <property type="molecule type" value="Genomic_DNA"/>
</dbReference>